<name>A0ABR1J1H0_9AGAR</name>
<dbReference type="Proteomes" id="UP001498398">
    <property type="component" value="Unassembled WGS sequence"/>
</dbReference>
<evidence type="ECO:0000313" key="1">
    <source>
        <dbReference type="EMBL" id="KAK7444802.1"/>
    </source>
</evidence>
<comment type="caution">
    <text evidence="1">The sequence shown here is derived from an EMBL/GenBank/DDBJ whole genome shotgun (WGS) entry which is preliminary data.</text>
</comment>
<gene>
    <name evidence="1" type="ORF">VKT23_015119</name>
</gene>
<evidence type="ECO:0000313" key="2">
    <source>
        <dbReference type="Proteomes" id="UP001498398"/>
    </source>
</evidence>
<keyword evidence="2" id="KW-1185">Reference proteome</keyword>
<protein>
    <recommendedName>
        <fullName evidence="3">Fungal STAND N-terminal Goodbye domain-containing protein</fullName>
    </recommendedName>
</protein>
<sequence length="189" mass="21084">MDAVAEAIASLSVPGGKAVFVAVGVSLKTTQGMSDRFDMLIDLFDTLAHSLERLEARKDITFTRHSRAITLDILIALLDVLALATKTMKQNWAKHFVKTIIGKDSIAEAFKRLVRLVEEHRAIAVETFARANSIYSLIESVRHTQQENGRTLRGLIDSQQQEIRGLREQIYSLPEKIRIAGLQDNPVSC</sequence>
<evidence type="ECO:0008006" key="3">
    <source>
        <dbReference type="Google" id="ProtNLM"/>
    </source>
</evidence>
<proteinExistence type="predicted"/>
<organism evidence="1 2">
    <name type="scientific">Marasmiellus scandens</name>
    <dbReference type="NCBI Taxonomy" id="2682957"/>
    <lineage>
        <taxon>Eukaryota</taxon>
        <taxon>Fungi</taxon>
        <taxon>Dikarya</taxon>
        <taxon>Basidiomycota</taxon>
        <taxon>Agaricomycotina</taxon>
        <taxon>Agaricomycetes</taxon>
        <taxon>Agaricomycetidae</taxon>
        <taxon>Agaricales</taxon>
        <taxon>Marasmiineae</taxon>
        <taxon>Omphalotaceae</taxon>
        <taxon>Marasmiellus</taxon>
    </lineage>
</organism>
<accession>A0ABR1J1H0</accession>
<reference evidence="1 2" key="1">
    <citation type="submission" date="2024-01" db="EMBL/GenBank/DDBJ databases">
        <title>A draft genome for the cacao thread blight pathogen Marasmiellus scandens.</title>
        <authorList>
            <person name="Baruah I.K."/>
            <person name="Leung J."/>
            <person name="Bukari Y."/>
            <person name="Amoako-Attah I."/>
            <person name="Meinhardt L.W."/>
            <person name="Bailey B.A."/>
            <person name="Cohen S.P."/>
        </authorList>
    </citation>
    <scope>NUCLEOTIDE SEQUENCE [LARGE SCALE GENOMIC DNA]</scope>
    <source>
        <strain evidence="1 2">GH-19</strain>
    </source>
</reference>
<dbReference type="EMBL" id="JBANRG010000049">
    <property type="protein sequence ID" value="KAK7444802.1"/>
    <property type="molecule type" value="Genomic_DNA"/>
</dbReference>